<dbReference type="EMBL" id="CP004154">
    <property type="protein sequence ID" value="AHH03978.1"/>
    <property type="molecule type" value="Genomic_DNA"/>
</dbReference>
<accession>W5SBA0</accession>
<keyword evidence="1" id="KW-1133">Transmembrane helix</keyword>
<evidence type="ECO:0000313" key="2">
    <source>
        <dbReference type="EMBL" id="AHH03978.1"/>
    </source>
</evidence>
<dbReference type="AlphaFoldDB" id="W5SBA0"/>
<keyword evidence="1" id="KW-0472">Membrane</keyword>
<feature type="transmembrane region" description="Helical" evidence="1">
    <location>
        <begin position="12"/>
        <end position="36"/>
    </location>
</feature>
<organism evidence="2">
    <name type="scientific">Borrelia nietonii YOR</name>
    <dbReference type="NCBI Taxonomy" id="1293576"/>
    <lineage>
        <taxon>Bacteria</taxon>
        <taxon>Pseudomonadati</taxon>
        <taxon>Spirochaetota</taxon>
        <taxon>Spirochaetia</taxon>
        <taxon>Spirochaetales</taxon>
        <taxon>Borreliaceae</taxon>
        <taxon>Borrelia</taxon>
        <taxon>Borrelia nietonii</taxon>
    </lineage>
</organism>
<evidence type="ECO:0000256" key="1">
    <source>
        <dbReference type="SAM" id="Phobius"/>
    </source>
</evidence>
<proteinExistence type="predicted"/>
<protein>
    <submittedName>
        <fullName evidence="2">Uncharacterized protein</fullName>
    </submittedName>
</protein>
<name>W5SBA0_9SPIR</name>
<dbReference type="HOGENOM" id="CLU_3115196_0_0_12"/>
<keyword evidence="2" id="KW-0614">Plasmid</keyword>
<reference evidence="2" key="1">
    <citation type="submission" date="2013-02" db="EMBL/GenBank/DDBJ databases">
        <title>Comparative genomics of Borrelia species.</title>
        <authorList>
            <person name="Schwan T.G."/>
            <person name="Raffel S.J."/>
            <person name="Porcella S.F."/>
        </authorList>
    </citation>
    <scope>NUCLEOTIDE SEQUENCE</scope>
    <source>
        <strain evidence="2">YOR</strain>
        <plasmid evidence="2">unnamed</plasmid>
    </source>
</reference>
<gene>
    <name evidence="2" type="ORF">BHY_1027</name>
</gene>
<sequence>MQKRFLKDFIQFLLNFIEIMDKFNCWYIIFSINMYYLSYGINYHMINKPQ</sequence>
<geneLocation type="plasmid" evidence="2">
    <name>unnamed</name>
</geneLocation>
<keyword evidence="1" id="KW-0812">Transmembrane</keyword>